<dbReference type="InterPro" id="IPR036515">
    <property type="entry name" value="Transposase_17_sf"/>
</dbReference>
<dbReference type="GO" id="GO:0003677">
    <property type="term" value="F:DNA binding"/>
    <property type="evidence" value="ECO:0007669"/>
    <property type="project" value="InterPro"/>
</dbReference>
<dbReference type="OrthoDB" id="9788881at2"/>
<dbReference type="AlphaFoldDB" id="A0A494W3F0"/>
<dbReference type="Proteomes" id="UP000270046">
    <property type="component" value="Chromosome"/>
</dbReference>
<name>A0A494W3F0_9SPHI</name>
<dbReference type="EMBL" id="CP032869">
    <property type="protein sequence ID" value="AYL98078.1"/>
    <property type="molecule type" value="Genomic_DNA"/>
</dbReference>
<dbReference type="GO" id="GO:0006313">
    <property type="term" value="P:DNA transposition"/>
    <property type="evidence" value="ECO:0007669"/>
    <property type="project" value="InterPro"/>
</dbReference>
<reference evidence="1 2" key="1">
    <citation type="submission" date="2018-10" db="EMBL/GenBank/DDBJ databases">
        <title>Genome sequencing of Mucilaginibacter sp. HYN0043.</title>
        <authorList>
            <person name="Kim M."/>
            <person name="Yi H."/>
        </authorList>
    </citation>
    <scope>NUCLEOTIDE SEQUENCE [LARGE SCALE GENOMIC DNA]</scope>
    <source>
        <strain evidence="1 2">HYN0043</strain>
    </source>
</reference>
<gene>
    <name evidence="1" type="ORF">HYN43_023540</name>
</gene>
<dbReference type="SUPFAM" id="SSF143422">
    <property type="entry name" value="Transposase IS200-like"/>
    <property type="match status" value="1"/>
</dbReference>
<evidence type="ECO:0000313" key="1">
    <source>
        <dbReference type="EMBL" id="AYL98078.1"/>
    </source>
</evidence>
<sequence>MNNWIPLLETDEFKRIVLDSLIFLVKQKKLEVYGFVIMPNHIHVIWSGSKMNGKEKPFASFTKFTGHRFLSELRKTDEGLLARFKTDLLNRNYLFSQTNALAKKIHDRKMLEQKLDYIHLNPLQPHWNLVSDPNDYYFSSCSFYEQEDKKFDWLTHYMDAI</sequence>
<accession>A0A494W3F0</accession>
<dbReference type="Gene3D" id="3.30.70.1290">
    <property type="entry name" value="Transposase IS200-like"/>
    <property type="match status" value="1"/>
</dbReference>
<proteinExistence type="predicted"/>
<keyword evidence="2" id="KW-1185">Reference proteome</keyword>
<organism evidence="1 2">
    <name type="scientific">Mucilaginibacter celer</name>
    <dbReference type="NCBI Taxonomy" id="2305508"/>
    <lineage>
        <taxon>Bacteria</taxon>
        <taxon>Pseudomonadati</taxon>
        <taxon>Bacteroidota</taxon>
        <taxon>Sphingobacteriia</taxon>
        <taxon>Sphingobacteriales</taxon>
        <taxon>Sphingobacteriaceae</taxon>
        <taxon>Mucilaginibacter</taxon>
    </lineage>
</organism>
<dbReference type="KEGG" id="muh:HYN43_023540"/>
<dbReference type="GO" id="GO:0004803">
    <property type="term" value="F:transposase activity"/>
    <property type="evidence" value="ECO:0007669"/>
    <property type="project" value="InterPro"/>
</dbReference>
<protein>
    <submittedName>
        <fullName evidence="1">Transposase</fullName>
    </submittedName>
</protein>
<evidence type="ECO:0000313" key="2">
    <source>
        <dbReference type="Proteomes" id="UP000270046"/>
    </source>
</evidence>